<gene>
    <name evidence="1" type="ORF">VIOR3934_03874</name>
</gene>
<protein>
    <recommendedName>
        <fullName evidence="3">AAA family ATPase</fullName>
    </recommendedName>
</protein>
<reference evidence="1 2" key="1">
    <citation type="journal article" date="2012" name="Int. J. Syst. Evol. Microbiol.">
        <title>Vibrio caribbeanicus sp. nov., isolated from the marine sponge Scleritoderma cyanea.</title>
        <authorList>
            <person name="Hoffmann M."/>
            <person name="Monday S.R."/>
            <person name="Allard M.W."/>
            <person name="Strain E.A."/>
            <person name="Whittaker P."/>
            <person name="Naum M."/>
            <person name="McCarthy P.J."/>
            <person name="Lopez J.V."/>
            <person name="Fischer M."/>
            <person name="Brown E.W."/>
        </authorList>
    </citation>
    <scope>NUCLEOTIDE SEQUENCE [LARGE SCALE GENOMIC DNA]</scope>
    <source>
        <strain evidence="2">CIP 102891 / ATCC 33934</strain>
    </source>
</reference>
<dbReference type="SUPFAM" id="SSF52540">
    <property type="entry name" value="P-loop containing nucleoside triphosphate hydrolases"/>
    <property type="match status" value="1"/>
</dbReference>
<dbReference type="PANTHER" id="PTHR13308">
    <property type="entry name" value="NEDD4-BINDING PROTEIN 2-LIKE 1"/>
    <property type="match status" value="1"/>
</dbReference>
<evidence type="ECO:0000313" key="2">
    <source>
        <dbReference type="Proteomes" id="UP000002817"/>
    </source>
</evidence>
<dbReference type="Proteomes" id="UP000002817">
    <property type="component" value="Unassembled WGS sequence"/>
</dbReference>
<dbReference type="InterPro" id="IPR027417">
    <property type="entry name" value="P-loop_NTPase"/>
</dbReference>
<name>F9SNH5_VIBOR</name>
<dbReference type="eggNOG" id="COG0645">
    <property type="taxonomic scope" value="Bacteria"/>
</dbReference>
<evidence type="ECO:0000313" key="1">
    <source>
        <dbReference type="EMBL" id="EGU53242.1"/>
    </source>
</evidence>
<dbReference type="PANTHER" id="PTHR13308:SF40">
    <property type="entry name" value="NEDD4-BINDING PROTEIN 2-LIKE 1"/>
    <property type="match status" value="1"/>
</dbReference>
<dbReference type="PATRIC" id="fig|675816.5.peg.501"/>
<proteinExistence type="predicted"/>
<sequence length="152" mass="17745">MSIAILGPFVLRFGHRTQINSTMTVKLTLIRGLPGSGKSTLAKTFEVAHFEADMYFVDAEGNYRYQAEKIGEAHQWCQSMTEQSLANSASVVVSNTFVRRWEMMPYYKMAKRYGAEFEVIECHENYGNVHEVEPHIIEMMKKRWQEWRREAQ</sequence>
<dbReference type="STRING" id="675816.VIA_002891"/>
<dbReference type="Pfam" id="PF13671">
    <property type="entry name" value="AAA_33"/>
    <property type="match status" value="1"/>
</dbReference>
<comment type="caution">
    <text evidence="1">The sequence shown here is derived from an EMBL/GenBank/DDBJ whole genome shotgun (WGS) entry which is preliminary data.</text>
</comment>
<organism evidence="1 2">
    <name type="scientific">Vibrio orientalis CIP 102891 = ATCC 33934</name>
    <dbReference type="NCBI Taxonomy" id="675816"/>
    <lineage>
        <taxon>Bacteria</taxon>
        <taxon>Pseudomonadati</taxon>
        <taxon>Pseudomonadota</taxon>
        <taxon>Gammaproteobacteria</taxon>
        <taxon>Vibrionales</taxon>
        <taxon>Vibrionaceae</taxon>
        <taxon>Vibrio</taxon>
        <taxon>Vibrio oreintalis group</taxon>
    </lineage>
</organism>
<dbReference type="AlphaFoldDB" id="F9SNH5"/>
<dbReference type="EMBL" id="AFWH01000009">
    <property type="protein sequence ID" value="EGU53242.1"/>
    <property type="molecule type" value="Genomic_DNA"/>
</dbReference>
<dbReference type="Gene3D" id="3.40.50.300">
    <property type="entry name" value="P-loop containing nucleotide triphosphate hydrolases"/>
    <property type="match status" value="1"/>
</dbReference>
<evidence type="ECO:0008006" key="3">
    <source>
        <dbReference type="Google" id="ProtNLM"/>
    </source>
</evidence>
<dbReference type="InterPro" id="IPR026302">
    <property type="entry name" value="NEDD4-bd_p2"/>
</dbReference>
<accession>F9SNH5</accession>